<evidence type="ECO:0008006" key="3">
    <source>
        <dbReference type="Google" id="ProtNLM"/>
    </source>
</evidence>
<comment type="caution">
    <text evidence="1">The sequence shown here is derived from an EMBL/GenBank/DDBJ whole genome shotgun (WGS) entry which is preliminary data.</text>
</comment>
<dbReference type="Pfam" id="PF09351">
    <property type="entry name" value="DUF1993"/>
    <property type="match status" value="1"/>
</dbReference>
<gene>
    <name evidence="1" type="ORF">IP91_04505</name>
</gene>
<evidence type="ECO:0000313" key="1">
    <source>
        <dbReference type="EMBL" id="TWI61906.1"/>
    </source>
</evidence>
<evidence type="ECO:0000313" key="2">
    <source>
        <dbReference type="Proteomes" id="UP000318431"/>
    </source>
</evidence>
<dbReference type="RefSeq" id="WP_145652204.1">
    <property type="nucleotide sequence ID" value="NZ_VLLB01000010.1"/>
</dbReference>
<name>A0A562R0J7_9BURK</name>
<dbReference type="EMBL" id="VLLB01000010">
    <property type="protein sequence ID" value="TWI61906.1"/>
    <property type="molecule type" value="Genomic_DNA"/>
</dbReference>
<sequence>MQSEGIEPRTVVPTRLFIHYLRQLDGLLRRVERFDPAIGGQRLHPDMFPLLQQARTATGFALRTSCPLAGREIVSFGEGDDSFASLYRELDDTLRYLAAIPDAAFDGMAARTIDTTAGFAQLRLGGAAYYTMYCLPNFFFHYSMVYAIARQAGVPVGKGDFDGYHGYPAGFSFEA</sequence>
<organism evidence="1 2">
    <name type="scientific">Pseudoduganella lurida</name>
    <dbReference type="NCBI Taxonomy" id="1036180"/>
    <lineage>
        <taxon>Bacteria</taxon>
        <taxon>Pseudomonadati</taxon>
        <taxon>Pseudomonadota</taxon>
        <taxon>Betaproteobacteria</taxon>
        <taxon>Burkholderiales</taxon>
        <taxon>Oxalobacteraceae</taxon>
        <taxon>Telluria group</taxon>
        <taxon>Pseudoduganella</taxon>
    </lineage>
</organism>
<keyword evidence="2" id="KW-1185">Reference proteome</keyword>
<dbReference type="Proteomes" id="UP000318431">
    <property type="component" value="Unassembled WGS sequence"/>
</dbReference>
<dbReference type="SUPFAM" id="SSF109854">
    <property type="entry name" value="DinB/YfiT-like putative metalloenzymes"/>
    <property type="match status" value="1"/>
</dbReference>
<reference evidence="1 2" key="1">
    <citation type="journal article" date="2015" name="Stand. Genomic Sci.">
        <title>Genomic Encyclopedia of Bacterial and Archaeal Type Strains, Phase III: the genomes of soil and plant-associated and newly described type strains.</title>
        <authorList>
            <person name="Whitman W.B."/>
            <person name="Woyke T."/>
            <person name="Klenk H.P."/>
            <person name="Zhou Y."/>
            <person name="Lilburn T.G."/>
            <person name="Beck B.J."/>
            <person name="De Vos P."/>
            <person name="Vandamme P."/>
            <person name="Eisen J.A."/>
            <person name="Garrity G."/>
            <person name="Hugenholtz P."/>
            <person name="Kyrpides N.C."/>
        </authorList>
    </citation>
    <scope>NUCLEOTIDE SEQUENCE [LARGE SCALE GENOMIC DNA]</scope>
    <source>
        <strain evidence="1 2">CGMCC 1.10822</strain>
    </source>
</reference>
<accession>A0A562R0J7</accession>
<dbReference type="AlphaFoldDB" id="A0A562R0J7"/>
<dbReference type="OrthoDB" id="338237at2"/>
<protein>
    <recommendedName>
        <fullName evidence="3">DUF1993 family protein</fullName>
    </recommendedName>
</protein>
<dbReference type="InterPro" id="IPR034660">
    <property type="entry name" value="DinB/YfiT-like"/>
</dbReference>
<dbReference type="Gene3D" id="1.20.120.450">
    <property type="entry name" value="dinb family like domain"/>
    <property type="match status" value="1"/>
</dbReference>
<dbReference type="InterPro" id="IPR018531">
    <property type="entry name" value="DUF1993"/>
</dbReference>
<proteinExistence type="predicted"/>
<dbReference type="PANTHER" id="PTHR36922:SF1">
    <property type="entry name" value="DUF1993 DOMAIN-CONTAINING PROTEIN"/>
    <property type="match status" value="1"/>
</dbReference>
<dbReference type="PANTHER" id="PTHR36922">
    <property type="entry name" value="BLL2446 PROTEIN"/>
    <property type="match status" value="1"/>
</dbReference>